<reference evidence="2" key="1">
    <citation type="journal article" date="2023" name="GigaByte">
        <title>Genome assembly of the bearded iris, Iris pallida Lam.</title>
        <authorList>
            <person name="Bruccoleri R.E."/>
            <person name="Oakeley E.J."/>
            <person name="Faust A.M.E."/>
            <person name="Altorfer M."/>
            <person name="Dessus-Babus S."/>
            <person name="Burckhardt D."/>
            <person name="Oertli M."/>
            <person name="Naumann U."/>
            <person name="Petersen F."/>
            <person name="Wong J."/>
        </authorList>
    </citation>
    <scope>NUCLEOTIDE SEQUENCE</scope>
    <source>
        <strain evidence="2">GSM-AAB239-AS_SAM_17_03QT</strain>
    </source>
</reference>
<comment type="caution">
    <text evidence="2">The sequence shown here is derived from an EMBL/GenBank/DDBJ whole genome shotgun (WGS) entry which is preliminary data.</text>
</comment>
<keyword evidence="3" id="KW-1185">Reference proteome</keyword>
<evidence type="ECO:0000313" key="3">
    <source>
        <dbReference type="Proteomes" id="UP001140949"/>
    </source>
</evidence>
<dbReference type="Proteomes" id="UP001140949">
    <property type="component" value="Unassembled WGS sequence"/>
</dbReference>
<feature type="region of interest" description="Disordered" evidence="1">
    <location>
        <begin position="211"/>
        <end position="244"/>
    </location>
</feature>
<sequence length="244" mass="26430">MHINLLTRSQYCSLTLHCTLFLCPLSPRLSATSHRRCPTLLLIVVRHRSSHLAGCFCPAARMKTTIITGRHRPPSVTSVRRRALFSTSDPPWGTRSPSLTGLASPELPLIDVPATDLTRIDRSEPFMSSETLNVTTMTAAPPWEPGCPFEVRADLSETEESSSSTSPPTPPRRGFIEPGSGLRRHMATRSTDLSSSSYVALVCWTAVSDRPPPVSALREAGHHSRSGPSSVPTSPAEPPCSAAR</sequence>
<evidence type="ECO:0000256" key="1">
    <source>
        <dbReference type="SAM" id="MobiDB-lite"/>
    </source>
</evidence>
<dbReference type="EMBL" id="JANAVB010027812">
    <property type="protein sequence ID" value="KAJ6817502.1"/>
    <property type="molecule type" value="Genomic_DNA"/>
</dbReference>
<gene>
    <name evidence="2" type="ORF">M6B38_412845</name>
</gene>
<feature type="region of interest" description="Disordered" evidence="1">
    <location>
        <begin position="155"/>
        <end position="181"/>
    </location>
</feature>
<protein>
    <submittedName>
        <fullName evidence="2">Uncharacterized protein</fullName>
    </submittedName>
</protein>
<name>A0AAX6FMC4_IRIPA</name>
<organism evidence="2 3">
    <name type="scientific">Iris pallida</name>
    <name type="common">Sweet iris</name>
    <dbReference type="NCBI Taxonomy" id="29817"/>
    <lineage>
        <taxon>Eukaryota</taxon>
        <taxon>Viridiplantae</taxon>
        <taxon>Streptophyta</taxon>
        <taxon>Embryophyta</taxon>
        <taxon>Tracheophyta</taxon>
        <taxon>Spermatophyta</taxon>
        <taxon>Magnoliopsida</taxon>
        <taxon>Liliopsida</taxon>
        <taxon>Asparagales</taxon>
        <taxon>Iridaceae</taxon>
        <taxon>Iridoideae</taxon>
        <taxon>Irideae</taxon>
        <taxon>Iris</taxon>
    </lineage>
</organism>
<evidence type="ECO:0000313" key="2">
    <source>
        <dbReference type="EMBL" id="KAJ6817502.1"/>
    </source>
</evidence>
<proteinExistence type="predicted"/>
<accession>A0AAX6FMC4</accession>
<reference evidence="2" key="2">
    <citation type="submission" date="2023-04" db="EMBL/GenBank/DDBJ databases">
        <authorList>
            <person name="Bruccoleri R.E."/>
            <person name="Oakeley E.J."/>
            <person name="Faust A.-M."/>
            <person name="Dessus-Babus S."/>
            <person name="Altorfer M."/>
            <person name="Burckhardt D."/>
            <person name="Oertli M."/>
            <person name="Naumann U."/>
            <person name="Petersen F."/>
            <person name="Wong J."/>
        </authorList>
    </citation>
    <scope>NUCLEOTIDE SEQUENCE</scope>
    <source>
        <strain evidence="2">GSM-AAB239-AS_SAM_17_03QT</strain>
        <tissue evidence="2">Leaf</tissue>
    </source>
</reference>
<dbReference type="AlphaFoldDB" id="A0AAX6FMC4"/>